<keyword evidence="1" id="KW-0808">Transferase</keyword>
<comment type="caution">
    <text evidence="1">The sequence shown here is derived from an EMBL/GenBank/DDBJ whole genome shotgun (WGS) entry which is preliminary data.</text>
</comment>
<gene>
    <name evidence="1" type="ORF">ACEZ3G_09160</name>
</gene>
<name>A0ACC7LIN9_9FLAO</name>
<reference evidence="1" key="1">
    <citation type="submission" date="2024-09" db="EMBL/GenBank/DDBJ databases">
        <authorList>
            <person name="Liu J."/>
        </authorList>
    </citation>
    <scope>NUCLEOTIDE SEQUENCE</scope>
    <source>
        <strain evidence="1">NBU2967</strain>
    </source>
</reference>
<dbReference type="EMBL" id="JBHFPV010000002">
    <property type="protein sequence ID" value="MFH6603643.1"/>
    <property type="molecule type" value="Genomic_DNA"/>
</dbReference>
<dbReference type="EC" id="2.4.-.-" evidence="1"/>
<protein>
    <submittedName>
        <fullName evidence="1">Glycosyltransferase</fullName>
        <ecNumber evidence="1">2.4.-.-</ecNumber>
    </submittedName>
</protein>
<dbReference type="Proteomes" id="UP001595191">
    <property type="component" value="Unassembled WGS sequence"/>
</dbReference>
<sequence>MPERKNICITINSLAPGGAEKQSLLLAKALRPYHNATVVIINPKPCYEAHVTVINNEGLDHVFLSKNPVRKFYQFQGFLKTRKIDIIFAFLPTDTIWASICGKICGVPYIFGGIRNSHIAYAKYAALRFVNNNLLDYTIANNYAAYESAIEFGFKKKVMVVPNGIEMRPMRQTVNASKTISIISVGRLVRQKDYETALKAILELKNLTEKAYSLRYRIVGSGPEQQHIETLVESFGLNNEVELITDPHNIYELLESSDIYLCTSTFEGISNSIMEAMNCSLPVVATDAGDNSRLVLHGQTGFLAKIGDFQELANFLFEMIESPKERTQMGIKGYDHLADGFSYETFQKRYLKLIENIGEIEIVDGIFR</sequence>
<accession>A0ACC7LIN9</accession>
<evidence type="ECO:0000313" key="2">
    <source>
        <dbReference type="Proteomes" id="UP001595191"/>
    </source>
</evidence>
<keyword evidence="2" id="KW-1185">Reference proteome</keyword>
<proteinExistence type="predicted"/>
<organism evidence="1 2">
    <name type="scientific">Meishania litoralis</name>
    <dbReference type="NCBI Taxonomy" id="3434685"/>
    <lineage>
        <taxon>Bacteria</taxon>
        <taxon>Pseudomonadati</taxon>
        <taxon>Bacteroidota</taxon>
        <taxon>Flavobacteriia</taxon>
        <taxon>Flavobacteriales</taxon>
        <taxon>Flavobacteriaceae</taxon>
        <taxon>Meishania</taxon>
    </lineage>
</organism>
<keyword evidence="1" id="KW-0328">Glycosyltransferase</keyword>
<evidence type="ECO:0000313" key="1">
    <source>
        <dbReference type="EMBL" id="MFH6603643.1"/>
    </source>
</evidence>